<evidence type="ECO:0008006" key="5">
    <source>
        <dbReference type="Google" id="ProtNLM"/>
    </source>
</evidence>
<evidence type="ECO:0000313" key="4">
    <source>
        <dbReference type="Proteomes" id="UP000003011"/>
    </source>
</evidence>
<dbReference type="EMBL" id="ACZL01000014">
    <property type="protein sequence ID" value="EHI55974.1"/>
    <property type="molecule type" value="Genomic_DNA"/>
</dbReference>
<dbReference type="AlphaFoldDB" id="G5GGR6"/>
<proteinExistence type="predicted"/>
<name>G5GGR6_9FIRM</name>
<dbReference type="RefSeq" id="WP_005539946.1">
    <property type="nucleotide sequence ID" value="NZ_JH378830.1"/>
</dbReference>
<evidence type="ECO:0000313" key="3">
    <source>
        <dbReference type="EMBL" id="EHI55974.1"/>
    </source>
</evidence>
<sequence length="192" mass="21921">MGRIEQVIGDIEDYIENCKPVPLSGNKISVSKEEMNDLLTELRHQIPEEVKQYQKIISNQEAIINDAKLQADKLIDEATRKAERLVDEHEIMQKAYDTANKLIDDANTQAQLIIEKATNESNSIKTASIKYTDDMLKNIQSVVFNTMNESQTSFENFMDVLRRNYDVISQNRQELSGTPQDSVSIDIDINKP</sequence>
<evidence type="ECO:0000256" key="2">
    <source>
        <dbReference type="SAM" id="MobiDB-lite"/>
    </source>
</evidence>
<organism evidence="3 4">
    <name type="scientific">Johnsonella ignava ATCC 51276</name>
    <dbReference type="NCBI Taxonomy" id="679200"/>
    <lineage>
        <taxon>Bacteria</taxon>
        <taxon>Bacillati</taxon>
        <taxon>Bacillota</taxon>
        <taxon>Clostridia</taxon>
        <taxon>Lachnospirales</taxon>
        <taxon>Lachnospiraceae</taxon>
        <taxon>Johnsonella</taxon>
    </lineage>
</organism>
<feature type="compositionally biased region" description="Polar residues" evidence="2">
    <location>
        <begin position="172"/>
        <end position="183"/>
    </location>
</feature>
<keyword evidence="4" id="KW-1185">Reference proteome</keyword>
<dbReference type="Proteomes" id="UP000003011">
    <property type="component" value="Unassembled WGS sequence"/>
</dbReference>
<feature type="region of interest" description="Disordered" evidence="2">
    <location>
        <begin position="172"/>
        <end position="192"/>
    </location>
</feature>
<feature type="coiled-coil region" evidence="1">
    <location>
        <begin position="50"/>
        <end position="95"/>
    </location>
</feature>
<gene>
    <name evidence="3" type="ORF">HMPREF9333_00756</name>
</gene>
<evidence type="ECO:0000256" key="1">
    <source>
        <dbReference type="SAM" id="Coils"/>
    </source>
</evidence>
<accession>G5GGR6</accession>
<dbReference type="STRING" id="679200.HMPREF9333_00756"/>
<reference evidence="3 4" key="1">
    <citation type="submission" date="2011-08" db="EMBL/GenBank/DDBJ databases">
        <title>The Genome Sequence of Johnsonella ignava ATCC 51276.</title>
        <authorList>
            <consortium name="The Broad Institute Genome Sequencing Platform"/>
            <person name="Earl A."/>
            <person name="Ward D."/>
            <person name="Feldgarden M."/>
            <person name="Gevers D."/>
            <person name="Izard J."/>
            <person name="Blanton J.M."/>
            <person name="Baranova O.V."/>
            <person name="Dewhirst F.E."/>
            <person name="Young S.K."/>
            <person name="Zeng Q."/>
            <person name="Gargeya S."/>
            <person name="Fitzgerald M."/>
            <person name="Haas B."/>
            <person name="Abouelleil A."/>
            <person name="Alvarado L."/>
            <person name="Arachchi H.M."/>
            <person name="Berlin A."/>
            <person name="Brown A."/>
            <person name="Chapman S.B."/>
            <person name="Chen Z."/>
            <person name="Dunbar C."/>
            <person name="Freedman E."/>
            <person name="Gearin G."/>
            <person name="Gellesch M."/>
            <person name="Goldberg J."/>
            <person name="Griggs A."/>
            <person name="Gujja S."/>
            <person name="Heiman D."/>
            <person name="Howarth C."/>
            <person name="Larson L."/>
            <person name="Lui A."/>
            <person name="MacDonald P.J.P."/>
            <person name="Montmayeur A."/>
            <person name="Murphy C."/>
            <person name="Neiman D."/>
            <person name="Pearson M."/>
            <person name="Priest M."/>
            <person name="Roberts A."/>
            <person name="Saif S."/>
            <person name="Shea T."/>
            <person name="Shenoy N."/>
            <person name="Sisk P."/>
            <person name="Stolte C."/>
            <person name="Sykes S."/>
            <person name="Wortman J."/>
            <person name="Nusbaum C."/>
            <person name="Birren B."/>
        </authorList>
    </citation>
    <scope>NUCLEOTIDE SEQUENCE [LARGE SCALE GENOMIC DNA]</scope>
    <source>
        <strain evidence="3 4">ATCC 51276</strain>
    </source>
</reference>
<protein>
    <recommendedName>
        <fullName evidence="5">Vacuolar family H+-ATPase subunit H</fullName>
    </recommendedName>
</protein>
<dbReference type="HOGENOM" id="CLU_078484_4_0_9"/>
<keyword evidence="1" id="KW-0175">Coiled coil</keyword>
<dbReference type="OrthoDB" id="1770989at2"/>
<comment type="caution">
    <text evidence="3">The sequence shown here is derived from an EMBL/GenBank/DDBJ whole genome shotgun (WGS) entry which is preliminary data.</text>
</comment>
<dbReference type="eggNOG" id="COG0711">
    <property type="taxonomic scope" value="Bacteria"/>
</dbReference>